<evidence type="ECO:0000313" key="2">
    <source>
        <dbReference type="EMBL" id="GMQ27521.1"/>
    </source>
</evidence>
<comment type="caution">
    <text evidence="2">The sequence shown here is derived from an EMBL/GenBank/DDBJ whole genome shotgun (WGS) entry which is preliminary data.</text>
</comment>
<organism evidence="2 3">
    <name type="scientific">Algoriphagus confluentis</name>
    <dbReference type="NCBI Taxonomy" id="1697556"/>
    <lineage>
        <taxon>Bacteria</taxon>
        <taxon>Pseudomonadati</taxon>
        <taxon>Bacteroidota</taxon>
        <taxon>Cytophagia</taxon>
        <taxon>Cytophagales</taxon>
        <taxon>Cyclobacteriaceae</taxon>
        <taxon>Algoriphagus</taxon>
    </lineage>
</organism>
<protein>
    <recommendedName>
        <fullName evidence="4">DUF3298 domain-containing protein</fullName>
    </recommendedName>
</protein>
<feature type="signal peptide" evidence="1">
    <location>
        <begin position="1"/>
        <end position="20"/>
    </location>
</feature>
<feature type="chain" id="PRO_5046299759" description="DUF3298 domain-containing protein" evidence="1">
    <location>
        <begin position="21"/>
        <end position="194"/>
    </location>
</feature>
<keyword evidence="3" id="KW-1185">Reference proteome</keyword>
<accession>A0ABQ6PI65</accession>
<evidence type="ECO:0000313" key="3">
    <source>
        <dbReference type="Proteomes" id="UP001338309"/>
    </source>
</evidence>
<evidence type="ECO:0008006" key="4">
    <source>
        <dbReference type="Google" id="ProtNLM"/>
    </source>
</evidence>
<keyword evidence="1" id="KW-0732">Signal</keyword>
<dbReference type="RefSeq" id="WP_338222337.1">
    <property type="nucleotide sequence ID" value="NZ_BTPD01000001.1"/>
</dbReference>
<name>A0ABQ6PI65_9BACT</name>
<dbReference type="Proteomes" id="UP001338309">
    <property type="component" value="Unassembled WGS sequence"/>
</dbReference>
<dbReference type="EMBL" id="BTPD01000001">
    <property type="protein sequence ID" value="GMQ27521.1"/>
    <property type="molecule type" value="Genomic_DNA"/>
</dbReference>
<gene>
    <name evidence="2" type="ORF">Aconfl_01630</name>
</gene>
<evidence type="ECO:0000256" key="1">
    <source>
        <dbReference type="SAM" id="SignalP"/>
    </source>
</evidence>
<reference evidence="2 3" key="1">
    <citation type="submission" date="2023-08" db="EMBL/GenBank/DDBJ databases">
        <title>Draft genome sequence of Algoriphagus confluentis.</title>
        <authorList>
            <person name="Takatani N."/>
            <person name="Hosokawa M."/>
            <person name="Sawabe T."/>
        </authorList>
    </citation>
    <scope>NUCLEOTIDE SEQUENCE [LARGE SCALE GENOMIC DNA]</scope>
    <source>
        <strain evidence="2 3">NBRC 111222</strain>
    </source>
</reference>
<sequence>MRNQLLLLFALLCLPLTSMGQQEKTAVESETLRYLRAMETKDWNTLINMVNPKYFLQVPKELLLQVYRQMDNQQGLQITFIEPRITSIKKELIHADTSYIPIDYSLIMQIRPAPELFDSEREIRELFQGFQQNYQGQEVAFDRDSGLFYIDLKNTLIASSSGDQVFFLEYHAKDPFLEKVLPLQVLDRLKLGWN</sequence>
<proteinExistence type="predicted"/>